<dbReference type="Proteomes" id="UP001168821">
    <property type="component" value="Unassembled WGS sequence"/>
</dbReference>
<evidence type="ECO:0000256" key="2">
    <source>
        <dbReference type="ARBA" id="ARBA00022475"/>
    </source>
</evidence>
<keyword evidence="9 10" id="KW-0807">Transducer</keyword>
<organism evidence="11 12">
    <name type="scientific">Zophobas morio</name>
    <dbReference type="NCBI Taxonomy" id="2755281"/>
    <lineage>
        <taxon>Eukaryota</taxon>
        <taxon>Metazoa</taxon>
        <taxon>Ecdysozoa</taxon>
        <taxon>Arthropoda</taxon>
        <taxon>Hexapoda</taxon>
        <taxon>Insecta</taxon>
        <taxon>Pterygota</taxon>
        <taxon>Neoptera</taxon>
        <taxon>Endopterygota</taxon>
        <taxon>Coleoptera</taxon>
        <taxon>Polyphaga</taxon>
        <taxon>Cucujiformia</taxon>
        <taxon>Tenebrionidae</taxon>
        <taxon>Zophobas</taxon>
    </lineage>
</organism>
<feature type="transmembrane region" description="Helical" evidence="10">
    <location>
        <begin position="294"/>
        <end position="318"/>
    </location>
</feature>
<evidence type="ECO:0000256" key="9">
    <source>
        <dbReference type="ARBA" id="ARBA00023224"/>
    </source>
</evidence>
<keyword evidence="7 10" id="KW-0472">Membrane</keyword>
<keyword evidence="4 10" id="KW-0812">Transmembrane</keyword>
<dbReference type="InterPro" id="IPR004117">
    <property type="entry name" value="7tm6_olfct_rcpt"/>
</dbReference>
<comment type="similarity">
    <text evidence="10">Belongs to the insect chemoreceptor superfamily. Heteromeric odorant receptor channel (TC 1.A.69) family.</text>
</comment>
<dbReference type="GO" id="GO:0004984">
    <property type="term" value="F:olfactory receptor activity"/>
    <property type="evidence" value="ECO:0007669"/>
    <property type="project" value="InterPro"/>
</dbReference>
<dbReference type="Pfam" id="PF02949">
    <property type="entry name" value="7tm_6"/>
    <property type="match status" value="1"/>
</dbReference>
<evidence type="ECO:0000256" key="3">
    <source>
        <dbReference type="ARBA" id="ARBA00022606"/>
    </source>
</evidence>
<reference evidence="11" key="1">
    <citation type="journal article" date="2023" name="G3 (Bethesda)">
        <title>Whole genome assemblies of Zophobas morio and Tenebrio molitor.</title>
        <authorList>
            <person name="Kaur S."/>
            <person name="Stinson S.A."/>
            <person name="diCenzo G.C."/>
        </authorList>
    </citation>
    <scope>NUCLEOTIDE SEQUENCE</scope>
    <source>
        <strain evidence="11">QUZm001</strain>
    </source>
</reference>
<accession>A0AA38IRI2</accession>
<evidence type="ECO:0000256" key="5">
    <source>
        <dbReference type="ARBA" id="ARBA00022725"/>
    </source>
</evidence>
<keyword evidence="2" id="KW-1003">Cell membrane</keyword>
<evidence type="ECO:0000256" key="10">
    <source>
        <dbReference type="RuleBase" id="RU351113"/>
    </source>
</evidence>
<feature type="transmembrane region" description="Helical" evidence="10">
    <location>
        <begin position="36"/>
        <end position="55"/>
    </location>
</feature>
<keyword evidence="3 10" id="KW-0716">Sensory transduction</keyword>
<feature type="transmembrane region" description="Helical" evidence="10">
    <location>
        <begin position="128"/>
        <end position="147"/>
    </location>
</feature>
<protein>
    <recommendedName>
        <fullName evidence="10">Odorant receptor</fullName>
    </recommendedName>
</protein>
<gene>
    <name evidence="11" type="ORF">Zmor_010304</name>
</gene>
<feature type="transmembrane region" description="Helical" evidence="10">
    <location>
        <begin position="265"/>
        <end position="288"/>
    </location>
</feature>
<dbReference type="GO" id="GO:0007165">
    <property type="term" value="P:signal transduction"/>
    <property type="evidence" value="ECO:0007669"/>
    <property type="project" value="UniProtKB-KW"/>
</dbReference>
<keyword evidence="8 10" id="KW-0675">Receptor</keyword>
<proteinExistence type="inferred from homology"/>
<dbReference type="PANTHER" id="PTHR21137:SF35">
    <property type="entry name" value="ODORANT RECEPTOR 19A-RELATED"/>
    <property type="match status" value="1"/>
</dbReference>
<dbReference type="PANTHER" id="PTHR21137">
    <property type="entry name" value="ODORANT RECEPTOR"/>
    <property type="match status" value="1"/>
</dbReference>
<sequence>MANIIEKSFSLNLKVLNFLGLYSFGESSVVLKIRAFILYFVFLVLVTILTFINTVTEKSSNNMETNAMVSFLAETVSFSFKLVPFLLKSERIRECINFFGEDCFAPKTDQERKIIEECVWVCRRNSTVYFYVILVTHICWNFPVLFVKGRQLPLSLWLPYDSSATALNYYFTFTYIATAILYAAYSGTIIDPLMGGLAYHATAQLKILKQNLQYIDKHEDHTLSNSNEDIIEYHCVYKHLEQCIGHHNKILWFVDEYEECFSWSVFCQLAGSMFAVCFCCIGLTLISVNSVEGFTYIALIIDVSFQILFYCHYGTLLYEESNDLKTAIYMGPWYKCDIKIRKILLIIMERAKRPMLITAGKVVDVTVRTFLSVLKTSYSLIAVLNNYE</sequence>
<dbReference type="GO" id="GO:0005549">
    <property type="term" value="F:odorant binding"/>
    <property type="evidence" value="ECO:0007669"/>
    <property type="project" value="InterPro"/>
</dbReference>
<comment type="caution">
    <text evidence="11">The sequence shown here is derived from an EMBL/GenBank/DDBJ whole genome shotgun (WGS) entry which is preliminary data.</text>
</comment>
<keyword evidence="6 10" id="KW-1133">Transmembrane helix</keyword>
<dbReference type="GO" id="GO:0005886">
    <property type="term" value="C:plasma membrane"/>
    <property type="evidence" value="ECO:0007669"/>
    <property type="project" value="UniProtKB-SubCell"/>
</dbReference>
<evidence type="ECO:0000256" key="8">
    <source>
        <dbReference type="ARBA" id="ARBA00023170"/>
    </source>
</evidence>
<name>A0AA38IRI2_9CUCU</name>
<evidence type="ECO:0000256" key="6">
    <source>
        <dbReference type="ARBA" id="ARBA00022989"/>
    </source>
</evidence>
<feature type="transmembrane region" description="Helical" evidence="10">
    <location>
        <begin position="167"/>
        <end position="185"/>
    </location>
</feature>
<keyword evidence="12" id="KW-1185">Reference proteome</keyword>
<evidence type="ECO:0000313" key="11">
    <source>
        <dbReference type="EMBL" id="KAJ3658571.1"/>
    </source>
</evidence>
<comment type="subcellular location">
    <subcellularLocation>
        <location evidence="1 10">Cell membrane</location>
        <topology evidence="1 10">Multi-pass membrane protein</topology>
    </subcellularLocation>
</comment>
<evidence type="ECO:0000256" key="4">
    <source>
        <dbReference type="ARBA" id="ARBA00022692"/>
    </source>
</evidence>
<evidence type="ECO:0000313" key="12">
    <source>
        <dbReference type="Proteomes" id="UP001168821"/>
    </source>
</evidence>
<dbReference type="EMBL" id="JALNTZ010000003">
    <property type="protein sequence ID" value="KAJ3658571.1"/>
    <property type="molecule type" value="Genomic_DNA"/>
</dbReference>
<keyword evidence="5 10" id="KW-0552">Olfaction</keyword>
<dbReference type="AlphaFoldDB" id="A0AA38IRI2"/>
<evidence type="ECO:0000256" key="1">
    <source>
        <dbReference type="ARBA" id="ARBA00004651"/>
    </source>
</evidence>
<evidence type="ECO:0000256" key="7">
    <source>
        <dbReference type="ARBA" id="ARBA00023136"/>
    </source>
</evidence>
<comment type="caution">
    <text evidence="10">Lacks conserved residue(s) required for the propagation of feature annotation.</text>
</comment>